<gene>
    <name evidence="2" type="ORF">DLJ53_32025</name>
</gene>
<dbReference type="Proteomes" id="UP000249590">
    <property type="component" value="Unassembled WGS sequence"/>
</dbReference>
<organism evidence="2 3">
    <name type="scientific">Acuticoccus sediminis</name>
    <dbReference type="NCBI Taxonomy" id="2184697"/>
    <lineage>
        <taxon>Bacteria</taxon>
        <taxon>Pseudomonadati</taxon>
        <taxon>Pseudomonadota</taxon>
        <taxon>Alphaproteobacteria</taxon>
        <taxon>Hyphomicrobiales</taxon>
        <taxon>Amorphaceae</taxon>
        <taxon>Acuticoccus</taxon>
    </lineage>
</organism>
<name>A0A8B2NMD5_9HYPH</name>
<evidence type="ECO:0000313" key="3">
    <source>
        <dbReference type="Proteomes" id="UP000249590"/>
    </source>
</evidence>
<evidence type="ECO:0000256" key="1">
    <source>
        <dbReference type="SAM" id="MobiDB-lite"/>
    </source>
</evidence>
<protein>
    <recommendedName>
        <fullName evidence="4">Glycosyl transferase family 1</fullName>
    </recommendedName>
</protein>
<keyword evidence="3" id="KW-1185">Reference proteome</keyword>
<evidence type="ECO:0000313" key="2">
    <source>
        <dbReference type="EMBL" id="RAH96539.1"/>
    </source>
</evidence>
<evidence type="ECO:0008006" key="4">
    <source>
        <dbReference type="Google" id="ProtNLM"/>
    </source>
</evidence>
<dbReference type="EMBL" id="QHHQ01000012">
    <property type="protein sequence ID" value="RAH96539.1"/>
    <property type="molecule type" value="Genomic_DNA"/>
</dbReference>
<comment type="caution">
    <text evidence="2">The sequence shown here is derived from an EMBL/GenBank/DDBJ whole genome shotgun (WGS) entry which is preliminary data.</text>
</comment>
<accession>A0A8B2NMD5</accession>
<feature type="region of interest" description="Disordered" evidence="1">
    <location>
        <begin position="289"/>
        <end position="312"/>
    </location>
</feature>
<dbReference type="AlphaFoldDB" id="A0A8B2NMD5"/>
<sequence>MKILCVEPRGEDADVNVLAEVLSGLGEVTRVAADPASPEADALSLGLAEPFGLCLFWRTEAVAARLLAFGLERAVIVPSQTPRDGAYWQAFTGAARFVTFSRRQHETLQAHECRSAYFDYWPEPAAAPPVHDFAPAAWSAVFVEGPHDTGVPSRGSVAQQCRHLGIEHLAAVGDTAEAGADGVEERALFVFASRARGLSAGIDHATRLAMGRGQIVVAPDAAPASETIGHLSSGILTDPRRPTDLPALDRETVERLSRGARMRAEIGRRTWLQDRQRLVSVLTDDGARWAGSDPSAHLGNAIQKALHRRRQA</sequence>
<reference evidence="2 3" key="1">
    <citation type="submission" date="2018-05" db="EMBL/GenBank/DDBJ databases">
        <title>Acuticoccus sediminis sp. nov., isolated from deep-sea sediment of Indian Ocean.</title>
        <authorList>
            <person name="Liu X."/>
            <person name="Lai Q."/>
            <person name="Du Y."/>
            <person name="Sun F."/>
            <person name="Zhang X."/>
            <person name="Wang S."/>
            <person name="Shao Z."/>
        </authorList>
    </citation>
    <scope>NUCLEOTIDE SEQUENCE [LARGE SCALE GENOMIC DNA]</scope>
    <source>
        <strain evidence="2 3">PTG4-2</strain>
    </source>
</reference>
<proteinExistence type="predicted"/>
<dbReference type="RefSeq" id="WP_111352408.1">
    <property type="nucleotide sequence ID" value="NZ_QHHQ01000012.1"/>
</dbReference>
<dbReference type="OrthoDB" id="5291101at2"/>